<gene>
    <name evidence="1" type="ORF">GTP23_15210</name>
</gene>
<dbReference type="Proteomes" id="UP000444316">
    <property type="component" value="Unassembled WGS sequence"/>
</dbReference>
<evidence type="ECO:0000313" key="1">
    <source>
        <dbReference type="EMBL" id="MYN46398.1"/>
    </source>
</evidence>
<reference evidence="1" key="1">
    <citation type="submission" date="2019-12" db="EMBL/GenBank/DDBJ databases">
        <title>Novel species isolated from a subtropical stream in China.</title>
        <authorList>
            <person name="Lu H."/>
        </authorList>
    </citation>
    <scope>NUCLEOTIDE SEQUENCE [LARGE SCALE GENOMIC DNA]</scope>
    <source>
        <strain evidence="1">FT93W</strain>
    </source>
</reference>
<accession>A0A845I5J8</accession>
<keyword evidence="2" id="KW-1185">Reference proteome</keyword>
<organism evidence="1 2">
    <name type="scientific">Duganella fentianensis</name>
    <dbReference type="NCBI Taxonomy" id="2692177"/>
    <lineage>
        <taxon>Bacteria</taxon>
        <taxon>Pseudomonadati</taxon>
        <taxon>Pseudomonadota</taxon>
        <taxon>Betaproteobacteria</taxon>
        <taxon>Burkholderiales</taxon>
        <taxon>Oxalobacteraceae</taxon>
        <taxon>Telluria group</taxon>
        <taxon>Duganella</taxon>
    </lineage>
</organism>
<comment type="caution">
    <text evidence="1">The sequence shown here is derived from an EMBL/GenBank/DDBJ whole genome shotgun (WGS) entry which is preliminary data.</text>
</comment>
<sequence>MPTPFTAMRTPRLLYRYSLSLLGASLLALGLSPCRAQETPMVVRMERANETDNPVITYRKELLEKALTAAGKHYTIQHCDFPANITNDARVRYSKRMQPYCDVIATSAGGKASRELALVAVPIYLGGNGYRVFMANQQGLAKVAKVKKLPQLSQLSVGSGSDWPDSDIMTDAGLKVVRDKTETLFDLLAQNRFDLLTRAVYEVSSEFRQIGLEDGILLEPQLMLHYPNDLFFYVAPQRADLQQALSLGMKILYCQGEINRHLRDHPSTRNMRSVIRPEQRTVFELPNRHLNPMEAQALQTYTAAAFVPGSSGRPMRPAAARACAGINGKPAIAH</sequence>
<name>A0A845I5J8_9BURK</name>
<dbReference type="EMBL" id="WWCL01000003">
    <property type="protein sequence ID" value="MYN46398.1"/>
    <property type="molecule type" value="Genomic_DNA"/>
</dbReference>
<dbReference type="SUPFAM" id="SSF53850">
    <property type="entry name" value="Periplasmic binding protein-like II"/>
    <property type="match status" value="1"/>
</dbReference>
<dbReference type="RefSeq" id="WP_161035933.1">
    <property type="nucleotide sequence ID" value="NZ_WWCL01000003.1"/>
</dbReference>
<evidence type="ECO:0000313" key="2">
    <source>
        <dbReference type="Proteomes" id="UP000444316"/>
    </source>
</evidence>
<evidence type="ECO:0008006" key="3">
    <source>
        <dbReference type="Google" id="ProtNLM"/>
    </source>
</evidence>
<dbReference type="AlphaFoldDB" id="A0A845I5J8"/>
<protein>
    <recommendedName>
        <fullName evidence="3">Transporter substrate-binding domain-containing protein</fullName>
    </recommendedName>
</protein>
<proteinExistence type="predicted"/>